<comment type="caution">
    <text evidence="7">The sequence shown here is derived from an EMBL/GenBank/DDBJ whole genome shotgun (WGS) entry which is preliminary data.</text>
</comment>
<gene>
    <name evidence="7" type="ORF">GCM10009069_14420</name>
</gene>
<keyword evidence="5" id="KW-0560">Oxidoreductase</keyword>
<evidence type="ECO:0000256" key="1">
    <source>
        <dbReference type="ARBA" id="ARBA00001917"/>
    </source>
</evidence>
<proteinExistence type="inferred from homology"/>
<dbReference type="PANTHER" id="PTHR43673:SF2">
    <property type="entry name" value="NITROREDUCTASE"/>
    <property type="match status" value="1"/>
</dbReference>
<dbReference type="RefSeq" id="WP_189496938.1">
    <property type="nucleotide sequence ID" value="NZ_BMZH01000005.1"/>
</dbReference>
<evidence type="ECO:0000256" key="5">
    <source>
        <dbReference type="ARBA" id="ARBA00023002"/>
    </source>
</evidence>
<comment type="cofactor">
    <cofactor evidence="1">
        <name>FMN</name>
        <dbReference type="ChEBI" id="CHEBI:58210"/>
    </cofactor>
</comment>
<reference evidence="7" key="1">
    <citation type="journal article" date="2014" name="Int. J. Syst. Evol. Microbiol.">
        <title>Complete genome sequence of Corynebacterium casei LMG S-19264T (=DSM 44701T), isolated from a smear-ripened cheese.</title>
        <authorList>
            <consortium name="US DOE Joint Genome Institute (JGI-PGF)"/>
            <person name="Walter F."/>
            <person name="Albersmeier A."/>
            <person name="Kalinowski J."/>
            <person name="Ruckert C."/>
        </authorList>
    </citation>
    <scope>NUCLEOTIDE SEQUENCE</scope>
    <source>
        <strain evidence="7">KCTC 32513</strain>
    </source>
</reference>
<organism evidence="7 8">
    <name type="scientific">Algimonas arctica</name>
    <dbReference type="NCBI Taxonomy" id="1479486"/>
    <lineage>
        <taxon>Bacteria</taxon>
        <taxon>Pseudomonadati</taxon>
        <taxon>Pseudomonadota</taxon>
        <taxon>Alphaproteobacteria</taxon>
        <taxon>Maricaulales</taxon>
        <taxon>Robiginitomaculaceae</taxon>
        <taxon>Algimonas</taxon>
    </lineage>
</organism>
<dbReference type="InterPro" id="IPR029479">
    <property type="entry name" value="Nitroreductase"/>
</dbReference>
<comment type="similarity">
    <text evidence="2">Belongs to the nitroreductase family.</text>
</comment>
<evidence type="ECO:0000256" key="4">
    <source>
        <dbReference type="ARBA" id="ARBA00022643"/>
    </source>
</evidence>
<dbReference type="Gene3D" id="3.40.109.10">
    <property type="entry name" value="NADH Oxidase"/>
    <property type="match status" value="1"/>
</dbReference>
<dbReference type="GO" id="GO:0016491">
    <property type="term" value="F:oxidoreductase activity"/>
    <property type="evidence" value="ECO:0007669"/>
    <property type="project" value="UniProtKB-KW"/>
</dbReference>
<reference evidence="7" key="2">
    <citation type="submission" date="2020-09" db="EMBL/GenBank/DDBJ databases">
        <authorList>
            <person name="Sun Q."/>
            <person name="Kim S."/>
        </authorList>
    </citation>
    <scope>NUCLEOTIDE SEQUENCE</scope>
    <source>
        <strain evidence="7">KCTC 32513</strain>
    </source>
</reference>
<dbReference type="CDD" id="cd02136">
    <property type="entry name" value="PnbA_NfnB-like"/>
    <property type="match status" value="1"/>
</dbReference>
<evidence type="ECO:0000256" key="2">
    <source>
        <dbReference type="ARBA" id="ARBA00007118"/>
    </source>
</evidence>
<dbReference type="PANTHER" id="PTHR43673">
    <property type="entry name" value="NAD(P)H NITROREDUCTASE YDGI-RELATED"/>
    <property type="match status" value="1"/>
</dbReference>
<evidence type="ECO:0000259" key="6">
    <source>
        <dbReference type="Pfam" id="PF00881"/>
    </source>
</evidence>
<dbReference type="SUPFAM" id="SSF55469">
    <property type="entry name" value="FMN-dependent nitroreductase-like"/>
    <property type="match status" value="1"/>
</dbReference>
<evidence type="ECO:0000256" key="3">
    <source>
        <dbReference type="ARBA" id="ARBA00022630"/>
    </source>
</evidence>
<evidence type="ECO:0000313" key="7">
    <source>
        <dbReference type="EMBL" id="GHA92518.1"/>
    </source>
</evidence>
<sequence length="229" mass="25873">MSFTTDPTPKVSDAILSRLTVRDFLDTPVPEATLTTILTTALRSPSGGNLQPWNIHVMQGDTLARFNAVAMERTLRGDQEEPTFRAYPSPLWEPHRTWRYKLGEDMYARLGIPREDKIGRLRWFAENARFFGAPIGMIITGDARLEMPQHMDIGILLQSMMLLAREHGLHTAPQGWWRNWPSVCHETLDIAEGQQVMVGLAMGYANPDAPVNSLYSDRAELSDVAKFYS</sequence>
<accession>A0A8J3CQ11</accession>
<dbReference type="InterPro" id="IPR000415">
    <property type="entry name" value="Nitroreductase-like"/>
</dbReference>
<dbReference type="AlphaFoldDB" id="A0A8J3CQ11"/>
<dbReference type="EMBL" id="BMZH01000005">
    <property type="protein sequence ID" value="GHA92518.1"/>
    <property type="molecule type" value="Genomic_DNA"/>
</dbReference>
<evidence type="ECO:0000313" key="8">
    <source>
        <dbReference type="Proteomes" id="UP000634004"/>
    </source>
</evidence>
<keyword evidence="8" id="KW-1185">Reference proteome</keyword>
<protein>
    <submittedName>
        <fullName evidence="7">NADH dehydrogenase</fullName>
    </submittedName>
</protein>
<feature type="domain" description="Nitroreductase" evidence="6">
    <location>
        <begin position="15"/>
        <end position="204"/>
    </location>
</feature>
<keyword evidence="3" id="KW-0285">Flavoprotein</keyword>
<name>A0A8J3CQ11_9PROT</name>
<dbReference type="Pfam" id="PF00881">
    <property type="entry name" value="Nitroreductase"/>
    <property type="match status" value="1"/>
</dbReference>
<keyword evidence="4" id="KW-0288">FMN</keyword>
<dbReference type="Proteomes" id="UP000634004">
    <property type="component" value="Unassembled WGS sequence"/>
</dbReference>